<protein>
    <submittedName>
        <fullName evidence="1">Uncharacterized protein</fullName>
    </submittedName>
</protein>
<dbReference type="EMBL" id="JBHTCR010000002">
    <property type="protein sequence ID" value="MFC7345969.1"/>
    <property type="molecule type" value="Genomic_DNA"/>
</dbReference>
<dbReference type="Proteomes" id="UP001596550">
    <property type="component" value="Unassembled WGS sequence"/>
</dbReference>
<keyword evidence="2" id="KW-1185">Reference proteome</keyword>
<evidence type="ECO:0000313" key="2">
    <source>
        <dbReference type="Proteomes" id="UP001596550"/>
    </source>
</evidence>
<name>A0ABW2LVU6_9FLAO</name>
<organism evidence="1 2">
    <name type="scientific">Chryseobacterium zhengzhouense</name>
    <dbReference type="NCBI Taxonomy" id="1636086"/>
    <lineage>
        <taxon>Bacteria</taxon>
        <taxon>Pseudomonadati</taxon>
        <taxon>Bacteroidota</taxon>
        <taxon>Flavobacteriia</taxon>
        <taxon>Flavobacteriales</taxon>
        <taxon>Weeksellaceae</taxon>
        <taxon>Chryseobacterium group</taxon>
        <taxon>Chryseobacterium</taxon>
    </lineage>
</organism>
<sequence length="79" mass="9408">MNDIRSKFIDYIQGIQFLDEENYEYKLMIYNLGKTQISSWSFVAPKSTMDENGFLDFDYGKLTVNFETGLSLELYYIYK</sequence>
<reference evidence="2" key="1">
    <citation type="journal article" date="2019" name="Int. J. Syst. Evol. Microbiol.">
        <title>The Global Catalogue of Microorganisms (GCM) 10K type strain sequencing project: providing services to taxonomists for standard genome sequencing and annotation.</title>
        <authorList>
            <consortium name="The Broad Institute Genomics Platform"/>
            <consortium name="The Broad Institute Genome Sequencing Center for Infectious Disease"/>
            <person name="Wu L."/>
            <person name="Ma J."/>
        </authorList>
    </citation>
    <scope>NUCLEOTIDE SEQUENCE [LARGE SCALE GENOMIC DNA]</scope>
    <source>
        <strain evidence="2">CCUG 54781</strain>
    </source>
</reference>
<proteinExistence type="predicted"/>
<gene>
    <name evidence="1" type="ORF">ACFQO9_04460</name>
</gene>
<dbReference type="RefSeq" id="WP_378174375.1">
    <property type="nucleotide sequence ID" value="NZ_JBHTCR010000002.1"/>
</dbReference>
<evidence type="ECO:0000313" key="1">
    <source>
        <dbReference type="EMBL" id="MFC7345969.1"/>
    </source>
</evidence>
<accession>A0ABW2LVU6</accession>
<comment type="caution">
    <text evidence="1">The sequence shown here is derived from an EMBL/GenBank/DDBJ whole genome shotgun (WGS) entry which is preliminary data.</text>
</comment>